<dbReference type="RefSeq" id="WP_180702016.1">
    <property type="nucleotide sequence ID" value="NZ_CAJUCR010000004.1"/>
</dbReference>
<dbReference type="PANTHER" id="PTHR48090">
    <property type="entry name" value="UNDECAPRENYL-PHOSPHATE 4-DEOXY-4-FORMAMIDO-L-ARABINOSE TRANSFERASE-RELATED"/>
    <property type="match status" value="1"/>
</dbReference>
<proteinExistence type="predicted"/>
<feature type="domain" description="Glycosyltransferase 2-like" evidence="1">
    <location>
        <begin position="6"/>
        <end position="162"/>
    </location>
</feature>
<evidence type="ECO:0000259" key="1">
    <source>
        <dbReference type="Pfam" id="PF00535"/>
    </source>
</evidence>
<dbReference type="InterPro" id="IPR050256">
    <property type="entry name" value="Glycosyltransferase_2"/>
</dbReference>
<dbReference type="AlphaFoldDB" id="A0A1V1I2R1"/>
<dbReference type="Proteomes" id="UP000245622">
    <property type="component" value="Chromosome 1"/>
</dbReference>
<evidence type="ECO:0000313" key="2">
    <source>
        <dbReference type="EMBL" id="CED94506.1"/>
    </source>
</evidence>
<reference evidence="2 3" key="1">
    <citation type="submission" date="2014-04" db="EMBL/GenBank/DDBJ databases">
        <authorList>
            <person name="Hornung B.V."/>
        </authorList>
    </citation>
    <scope>NUCLEOTIDE SEQUENCE [LARGE SCALE GENOMIC DNA]</scope>
    <source>
        <strain evidence="2 3">CRIB</strain>
    </source>
</reference>
<dbReference type="GO" id="GO:0016740">
    <property type="term" value="F:transferase activity"/>
    <property type="evidence" value="ECO:0007669"/>
    <property type="project" value="UniProtKB-KW"/>
</dbReference>
<keyword evidence="3" id="KW-1185">Reference proteome</keyword>
<keyword evidence="2" id="KW-0808">Transferase</keyword>
<protein>
    <submittedName>
        <fullName evidence="2">Glycosyl transferase, 2</fullName>
    </submittedName>
</protein>
<dbReference type="InterPro" id="IPR001173">
    <property type="entry name" value="Glyco_trans_2-like"/>
</dbReference>
<dbReference type="Pfam" id="PF00535">
    <property type="entry name" value="Glycos_transf_2"/>
    <property type="match status" value="1"/>
</dbReference>
<dbReference type="InterPro" id="IPR029044">
    <property type="entry name" value="Nucleotide-diphossugar_trans"/>
</dbReference>
<dbReference type="GeneID" id="82205926"/>
<name>A0A1V1I2R1_9FIRM</name>
<dbReference type="SUPFAM" id="SSF53448">
    <property type="entry name" value="Nucleotide-diphospho-sugar transferases"/>
    <property type="match status" value="1"/>
</dbReference>
<dbReference type="EMBL" id="LN555523">
    <property type="protein sequence ID" value="CED94506.1"/>
    <property type="molecule type" value="Genomic_DNA"/>
</dbReference>
<dbReference type="CDD" id="cd04179">
    <property type="entry name" value="DPM_DPG-synthase_like"/>
    <property type="match status" value="1"/>
</dbReference>
<accession>A0A1V1I2R1</accession>
<evidence type="ECO:0000313" key="3">
    <source>
        <dbReference type="Proteomes" id="UP000245622"/>
    </source>
</evidence>
<dbReference type="PANTHER" id="PTHR48090:SF7">
    <property type="entry name" value="RFBJ PROTEIN"/>
    <property type="match status" value="1"/>
</dbReference>
<gene>
    <name evidence="2" type="ORF">CRIB_1900</name>
</gene>
<sequence length="230" mass="25996">MNPYISIIIPAYNEEDKIKDTLENIKDVSEINEILVIDDGSSDKTTEIARSVESEKIKVFTLDKNRGKGYALNYGLKIAMENATIIGFLDGDLGSTSSEVKKLITPILNNEADVIIAKFPPATKKGGLGFVKRLAKESVLEMTGKELDATLSGQRIFKREVLEKFKEMPYGYGVEVGMTIDILKYGYTIKEVLVNMTHSETGRNLKGFIHRGKQFYHIKKVLREKKKEWR</sequence>
<organism evidence="2 3">
    <name type="scientific">Romboutsia ilealis</name>
    <dbReference type="NCBI Taxonomy" id="1115758"/>
    <lineage>
        <taxon>Bacteria</taxon>
        <taxon>Bacillati</taxon>
        <taxon>Bacillota</taxon>
        <taxon>Clostridia</taxon>
        <taxon>Peptostreptococcales</taxon>
        <taxon>Peptostreptococcaceae</taxon>
        <taxon>Romboutsia</taxon>
    </lineage>
</organism>
<dbReference type="Gene3D" id="3.90.550.10">
    <property type="entry name" value="Spore Coat Polysaccharide Biosynthesis Protein SpsA, Chain A"/>
    <property type="match status" value="1"/>
</dbReference>
<dbReference type="KEGG" id="ril:CRIB_1900"/>